<organism evidence="8 9">
    <name type="scientific">Sipha flava</name>
    <name type="common">yellow sugarcane aphid</name>
    <dbReference type="NCBI Taxonomy" id="143950"/>
    <lineage>
        <taxon>Eukaryota</taxon>
        <taxon>Metazoa</taxon>
        <taxon>Ecdysozoa</taxon>
        <taxon>Arthropoda</taxon>
        <taxon>Hexapoda</taxon>
        <taxon>Insecta</taxon>
        <taxon>Pterygota</taxon>
        <taxon>Neoptera</taxon>
        <taxon>Paraneoptera</taxon>
        <taxon>Hemiptera</taxon>
        <taxon>Sternorrhyncha</taxon>
        <taxon>Aphidomorpha</taxon>
        <taxon>Aphidoidea</taxon>
        <taxon>Aphididae</taxon>
        <taxon>Sipha</taxon>
    </lineage>
</organism>
<comment type="catalytic activity">
    <reaction evidence="3">
        <text>a 5'-end (N(2),N(7)-dimethyl 5'-triphosphoguanosine)-ribonucleoside in snoRNA + S-adenosyl-L-methionine = a 5'-end (N(2),N(2),N(7)-trimethyl 5'-triphosphoguanosine)-ribonucleoside in snoRNA + S-adenosyl-L-homocysteine + H(+)</text>
        <dbReference type="Rhea" id="RHEA:78507"/>
        <dbReference type="Rhea" id="RHEA-COMP:19088"/>
        <dbReference type="Rhea" id="RHEA-COMP:19090"/>
        <dbReference type="ChEBI" id="CHEBI:15378"/>
        <dbReference type="ChEBI" id="CHEBI:57856"/>
        <dbReference type="ChEBI" id="CHEBI:59789"/>
        <dbReference type="ChEBI" id="CHEBI:167623"/>
        <dbReference type="ChEBI" id="CHEBI:172880"/>
    </reaction>
    <physiologicalReaction direction="left-to-right" evidence="3">
        <dbReference type="Rhea" id="RHEA:78508"/>
    </physiologicalReaction>
</comment>
<dbReference type="SUPFAM" id="SSF53335">
    <property type="entry name" value="S-adenosyl-L-methionine-dependent methyltransferases"/>
    <property type="match status" value="1"/>
</dbReference>
<dbReference type="GeneID" id="112686187"/>
<dbReference type="Gene3D" id="3.40.50.150">
    <property type="entry name" value="Vaccinia Virus protein VP39"/>
    <property type="match status" value="1"/>
</dbReference>
<sequence length="113" mass="12630">MVLDLFRGAGRNVIQLAFTCDHIIAIDLDLKKIALAKKNAEIYGVAYWIDFRVGNPFLVAANLRMDAVVTSPSWGDPGYERRVNFDARDLCRRETDGTCSCAQGGSARTEKYR</sequence>
<dbReference type="InterPro" id="IPR019012">
    <property type="entry name" value="RNA_cap_Gua-N2-MeTrfase"/>
</dbReference>
<gene>
    <name evidence="9" type="primary">LOC112686187</name>
</gene>
<evidence type="ECO:0000256" key="7">
    <source>
        <dbReference type="ARBA" id="ARBA00049790"/>
    </source>
</evidence>
<evidence type="ECO:0000256" key="3">
    <source>
        <dbReference type="ARBA" id="ARBA00047418"/>
    </source>
</evidence>
<name>A0A8B8FT84_9HEMI</name>
<evidence type="ECO:0000313" key="9">
    <source>
        <dbReference type="RefSeq" id="XP_025414179.1"/>
    </source>
</evidence>
<comment type="catalytic activity">
    <reaction evidence="4">
        <text>a 5'-end (N(7)-methyl 5'-triphosphoguanosine)-ribonucleoside in snoRNA + S-adenosyl-L-methionine = a 5'-end (N(2),N(7)-dimethyl 5'-triphosphoguanosine)-ribonucleoside in snoRNA + S-adenosyl-L-homocysteine + H(+)</text>
        <dbReference type="Rhea" id="RHEA:78475"/>
        <dbReference type="Rhea" id="RHEA-COMP:19086"/>
        <dbReference type="Rhea" id="RHEA-COMP:19088"/>
        <dbReference type="ChEBI" id="CHEBI:15378"/>
        <dbReference type="ChEBI" id="CHEBI:57856"/>
        <dbReference type="ChEBI" id="CHEBI:59789"/>
        <dbReference type="ChEBI" id="CHEBI:156461"/>
        <dbReference type="ChEBI" id="CHEBI:172880"/>
    </reaction>
    <physiologicalReaction direction="left-to-right" evidence="4">
        <dbReference type="Rhea" id="RHEA:78476"/>
    </physiologicalReaction>
</comment>
<dbReference type="GO" id="GO:0005634">
    <property type="term" value="C:nucleus"/>
    <property type="evidence" value="ECO:0007669"/>
    <property type="project" value="TreeGrafter"/>
</dbReference>
<accession>A0A8B8FT84</accession>
<dbReference type="PANTHER" id="PTHR14741:SF32">
    <property type="entry name" value="TRIMETHYLGUANOSINE SYNTHASE"/>
    <property type="match status" value="1"/>
</dbReference>
<dbReference type="Proteomes" id="UP000694846">
    <property type="component" value="Unplaced"/>
</dbReference>
<evidence type="ECO:0000256" key="1">
    <source>
        <dbReference type="ARBA" id="ARBA00018517"/>
    </source>
</evidence>
<dbReference type="PANTHER" id="PTHR14741">
    <property type="entry name" value="S-ADENOSYLMETHIONINE-DEPENDENT METHYLTRANSFERASE RELATED"/>
    <property type="match status" value="1"/>
</dbReference>
<evidence type="ECO:0000256" key="5">
    <source>
        <dbReference type="ARBA" id="ARBA00048763"/>
    </source>
</evidence>
<dbReference type="Pfam" id="PF09445">
    <property type="entry name" value="Methyltransf_15"/>
    <property type="match status" value="1"/>
</dbReference>
<reference evidence="9" key="1">
    <citation type="submission" date="2025-08" db="UniProtKB">
        <authorList>
            <consortium name="RefSeq"/>
        </authorList>
    </citation>
    <scope>IDENTIFICATION</scope>
    <source>
        <tissue evidence="9">Whole body</tissue>
    </source>
</reference>
<comment type="catalytic activity">
    <reaction evidence="6">
        <text>a 5'-end (N(7)-methyl 5'-triphosphoguanosine)-ribonucleoside in snRNA + S-adenosyl-L-methionine = a 5'-end (N(2),N(7)-dimethyl 5'-triphosphoguanosine)-ribonucleoside in snRNA + S-adenosyl-L-homocysteine + H(+)</text>
        <dbReference type="Rhea" id="RHEA:78471"/>
        <dbReference type="Rhea" id="RHEA-COMP:19085"/>
        <dbReference type="Rhea" id="RHEA-COMP:19087"/>
        <dbReference type="ChEBI" id="CHEBI:15378"/>
        <dbReference type="ChEBI" id="CHEBI:57856"/>
        <dbReference type="ChEBI" id="CHEBI:59789"/>
        <dbReference type="ChEBI" id="CHEBI:156461"/>
        <dbReference type="ChEBI" id="CHEBI:172880"/>
    </reaction>
    <physiologicalReaction direction="left-to-right" evidence="6">
        <dbReference type="Rhea" id="RHEA:78472"/>
    </physiologicalReaction>
</comment>
<dbReference type="AlphaFoldDB" id="A0A8B8FT84"/>
<proteinExistence type="inferred from homology"/>
<comment type="similarity">
    <text evidence="2">Belongs to the methyltransferase superfamily. Trimethylguanosine synthase family.</text>
</comment>
<evidence type="ECO:0000313" key="8">
    <source>
        <dbReference type="Proteomes" id="UP000694846"/>
    </source>
</evidence>
<evidence type="ECO:0000256" key="4">
    <source>
        <dbReference type="ARBA" id="ARBA00048740"/>
    </source>
</evidence>
<keyword evidence="8" id="KW-1185">Reference proteome</keyword>
<evidence type="ECO:0000256" key="2">
    <source>
        <dbReference type="ARBA" id="ARBA00025783"/>
    </source>
</evidence>
<dbReference type="InterPro" id="IPR029063">
    <property type="entry name" value="SAM-dependent_MTases_sf"/>
</dbReference>
<dbReference type="GO" id="GO:0071164">
    <property type="term" value="F:RNA cap trimethylguanosine synthase activity"/>
    <property type="evidence" value="ECO:0007669"/>
    <property type="project" value="TreeGrafter"/>
</dbReference>
<comment type="catalytic activity">
    <reaction evidence="5">
        <text>a 5'-end (N(2),N(7)-dimethyl 5'-triphosphoguanosine)-ribonucleoside in snRNA + S-adenosyl-L-methionine = a 5'-end (N(2),N(2),N(7)-trimethyl 5'-triphosphoguanosine)-ribonucleoside in snRNA + S-adenosyl-L-homocysteine + H(+)</text>
        <dbReference type="Rhea" id="RHEA:78479"/>
        <dbReference type="Rhea" id="RHEA-COMP:19087"/>
        <dbReference type="Rhea" id="RHEA-COMP:19089"/>
        <dbReference type="ChEBI" id="CHEBI:15378"/>
        <dbReference type="ChEBI" id="CHEBI:57856"/>
        <dbReference type="ChEBI" id="CHEBI:59789"/>
        <dbReference type="ChEBI" id="CHEBI:167623"/>
        <dbReference type="ChEBI" id="CHEBI:172880"/>
    </reaction>
    <physiologicalReaction direction="left-to-right" evidence="5">
        <dbReference type="Rhea" id="RHEA:78480"/>
    </physiologicalReaction>
</comment>
<protein>
    <recommendedName>
        <fullName evidence="1">Trimethylguanosine synthase</fullName>
    </recommendedName>
    <alternativeName>
        <fullName evidence="7">Cap-specific guanine-N(2) methyltransferase</fullName>
    </alternativeName>
</protein>
<evidence type="ECO:0000256" key="6">
    <source>
        <dbReference type="ARBA" id="ARBA00049075"/>
    </source>
</evidence>
<dbReference type="RefSeq" id="XP_025414179.1">
    <property type="nucleotide sequence ID" value="XM_025558394.1"/>
</dbReference>